<accession>A0A1H0NQU3</accession>
<reference evidence="1 2" key="1">
    <citation type="submission" date="2016-10" db="EMBL/GenBank/DDBJ databases">
        <authorList>
            <person name="de Groot N.N."/>
        </authorList>
    </citation>
    <scope>NUCLEOTIDE SEQUENCE [LARGE SCALE GENOMIC DNA]</scope>
    <source>
        <strain evidence="1 2">CGMCC 4.2022</strain>
    </source>
</reference>
<dbReference type="OrthoDB" id="2569184at2"/>
<sequence>MSEQHPSSAPHPLNRRTLLQAAGIGAGVLAASGAAAARATAAGPAAALTSPTRQTGSVSSADLPLTGGPDFPIGLFWPPHPFQTTAERYQEIADAGFTFLITGNYQFDEQSGGYALAMADQAGLKVLIAGDPRVEAIAHYLTVTDDRSVPSSLTTADTASWVRAALGSYTGHPSFAGFNVYDEPAQDRFPTVGALTATVRTLAPDLLPYSNLWPGNGAAYAAFVQDYIDTVRPPLISFDRYPILADGIDLNYFDNWAVFRESSLRSGLPAWTYIQSVGFDGHRVPTATQLAWQANISLAYGCKGIQYFTYWTPDPARGEGFTQALITTDGKRTPLYAAAKALNRDWLQPVGRQLKPLVSQSVQHANDTPLPPSAAPFTPGEQLTSATGDPCVLALFRNSEDDGTRYLLAVNRDPDAPARIQLGIDRAHVRAVARFVPAENTYRDAGRPAELDLALPAGGAALHRLSPA</sequence>
<dbReference type="InterPro" id="IPR006311">
    <property type="entry name" value="TAT_signal"/>
</dbReference>
<dbReference type="Gene3D" id="3.20.20.80">
    <property type="entry name" value="Glycosidases"/>
    <property type="match status" value="1"/>
</dbReference>
<protein>
    <recommendedName>
        <fullName evidence="3">Glycoside hydrolase family 42 N-terminal domain-containing protein</fullName>
    </recommendedName>
</protein>
<name>A0A1H0NQU3_9ACTN</name>
<evidence type="ECO:0000313" key="2">
    <source>
        <dbReference type="Proteomes" id="UP000199341"/>
    </source>
</evidence>
<evidence type="ECO:0008006" key="3">
    <source>
        <dbReference type="Google" id="ProtNLM"/>
    </source>
</evidence>
<dbReference type="Proteomes" id="UP000199341">
    <property type="component" value="Unassembled WGS sequence"/>
</dbReference>
<dbReference type="InterPro" id="IPR017853">
    <property type="entry name" value="GH"/>
</dbReference>
<gene>
    <name evidence="1" type="ORF">SAMN05216259_114146</name>
</gene>
<proteinExistence type="predicted"/>
<dbReference type="EMBL" id="FNIE01000014">
    <property type="protein sequence ID" value="SDO94815.1"/>
    <property type="molecule type" value="Genomic_DNA"/>
</dbReference>
<dbReference type="PROSITE" id="PS51318">
    <property type="entry name" value="TAT"/>
    <property type="match status" value="1"/>
</dbReference>
<dbReference type="AlphaFoldDB" id="A0A1H0NQU3"/>
<evidence type="ECO:0000313" key="1">
    <source>
        <dbReference type="EMBL" id="SDO94815.1"/>
    </source>
</evidence>
<keyword evidence="2" id="KW-1185">Reference proteome</keyword>
<organism evidence="1 2">
    <name type="scientific">Actinacidiphila guanduensis</name>
    <dbReference type="NCBI Taxonomy" id="310781"/>
    <lineage>
        <taxon>Bacteria</taxon>
        <taxon>Bacillati</taxon>
        <taxon>Actinomycetota</taxon>
        <taxon>Actinomycetes</taxon>
        <taxon>Kitasatosporales</taxon>
        <taxon>Streptomycetaceae</taxon>
        <taxon>Actinacidiphila</taxon>
    </lineage>
</organism>
<dbReference type="STRING" id="310781.SAMN05216259_114146"/>
<dbReference type="RefSeq" id="WP_093787330.1">
    <property type="nucleotide sequence ID" value="NZ_FNIE01000014.1"/>
</dbReference>
<dbReference type="SUPFAM" id="SSF51445">
    <property type="entry name" value="(Trans)glycosidases"/>
    <property type="match status" value="1"/>
</dbReference>